<proteinExistence type="predicted"/>
<accession>A0AA38MMV4</accession>
<evidence type="ECO:0000313" key="2">
    <source>
        <dbReference type="Proteomes" id="UP001168821"/>
    </source>
</evidence>
<dbReference type="EMBL" id="JALNTZ010000002">
    <property type="protein sequence ID" value="KAJ3661523.1"/>
    <property type="molecule type" value="Genomic_DNA"/>
</dbReference>
<dbReference type="PANTHER" id="PTHR33939:SF1">
    <property type="entry name" value="DUF4371 DOMAIN-CONTAINING PROTEIN"/>
    <property type="match status" value="1"/>
</dbReference>
<comment type="caution">
    <text evidence="1">The sequence shown here is derived from an EMBL/GenBank/DDBJ whole genome shotgun (WGS) entry which is preliminary data.</text>
</comment>
<gene>
    <name evidence="1" type="ORF">Zmor_005917</name>
</gene>
<dbReference type="PANTHER" id="PTHR33939">
    <property type="entry name" value="PROTEIN CBG22215"/>
    <property type="match status" value="1"/>
</dbReference>
<organism evidence="1 2">
    <name type="scientific">Zophobas morio</name>
    <dbReference type="NCBI Taxonomy" id="2755281"/>
    <lineage>
        <taxon>Eukaryota</taxon>
        <taxon>Metazoa</taxon>
        <taxon>Ecdysozoa</taxon>
        <taxon>Arthropoda</taxon>
        <taxon>Hexapoda</taxon>
        <taxon>Insecta</taxon>
        <taxon>Pterygota</taxon>
        <taxon>Neoptera</taxon>
        <taxon>Endopterygota</taxon>
        <taxon>Coleoptera</taxon>
        <taxon>Polyphaga</taxon>
        <taxon>Cucujiformia</taxon>
        <taxon>Tenebrionidae</taxon>
        <taxon>Zophobas</taxon>
    </lineage>
</organism>
<sequence>MKYFQKNITLNTLNAELKRKQIVHMSVSSLRRLLFLIDFKYKKDDNRIVLMEKPHIAGQRTRFLRKYKENLESDFKRDVIFLDETWIFSKRNAIKSWQDGSSKSMKRPQGYDGKRYIVLDAGGKTGFVENSELIFASKSNPLDYHGEIYKYRDVY</sequence>
<reference evidence="1" key="1">
    <citation type="journal article" date="2023" name="G3 (Bethesda)">
        <title>Whole genome assemblies of Zophobas morio and Tenebrio molitor.</title>
        <authorList>
            <person name="Kaur S."/>
            <person name="Stinson S.A."/>
            <person name="diCenzo G.C."/>
        </authorList>
    </citation>
    <scope>NUCLEOTIDE SEQUENCE</scope>
    <source>
        <strain evidence="1">QUZm001</strain>
    </source>
</reference>
<keyword evidence="2" id="KW-1185">Reference proteome</keyword>
<evidence type="ECO:0000313" key="1">
    <source>
        <dbReference type="EMBL" id="KAJ3661523.1"/>
    </source>
</evidence>
<name>A0AA38MMV4_9CUCU</name>
<dbReference type="AlphaFoldDB" id="A0AA38MMV4"/>
<dbReference type="Proteomes" id="UP001168821">
    <property type="component" value="Unassembled WGS sequence"/>
</dbReference>
<protein>
    <submittedName>
        <fullName evidence="1">Uncharacterized protein</fullName>
    </submittedName>
</protein>